<dbReference type="Pfam" id="PF00293">
    <property type="entry name" value="NUDIX"/>
    <property type="match status" value="1"/>
</dbReference>
<dbReference type="InterPro" id="IPR020476">
    <property type="entry name" value="Nudix_hydrolase"/>
</dbReference>
<dbReference type="STRING" id="482461.SAMN05216244_1116"/>
<evidence type="ECO:0000259" key="4">
    <source>
        <dbReference type="PROSITE" id="PS51462"/>
    </source>
</evidence>
<evidence type="ECO:0000256" key="3">
    <source>
        <dbReference type="RuleBase" id="RU003476"/>
    </source>
</evidence>
<dbReference type="EMBL" id="FNHF01000001">
    <property type="protein sequence ID" value="SDL88851.1"/>
    <property type="molecule type" value="Genomic_DNA"/>
</dbReference>
<dbReference type="InterPro" id="IPR000086">
    <property type="entry name" value="NUDIX_hydrolase_dom"/>
</dbReference>
<organism evidence="5 6">
    <name type="scientific">Sediminibacillus halophilus</name>
    <dbReference type="NCBI Taxonomy" id="482461"/>
    <lineage>
        <taxon>Bacteria</taxon>
        <taxon>Bacillati</taxon>
        <taxon>Bacillota</taxon>
        <taxon>Bacilli</taxon>
        <taxon>Bacillales</taxon>
        <taxon>Bacillaceae</taxon>
        <taxon>Sediminibacillus</taxon>
    </lineage>
</organism>
<dbReference type="AlphaFoldDB" id="A0A1G9NR78"/>
<dbReference type="OrthoDB" id="9816040at2"/>
<reference evidence="6" key="1">
    <citation type="submission" date="2016-10" db="EMBL/GenBank/DDBJ databases">
        <authorList>
            <person name="Varghese N."/>
            <person name="Submissions S."/>
        </authorList>
    </citation>
    <scope>NUCLEOTIDE SEQUENCE [LARGE SCALE GENOMIC DNA]</scope>
    <source>
        <strain evidence="6">CGMCC 1.6199</strain>
    </source>
</reference>
<dbReference type="PANTHER" id="PTHR43046:SF14">
    <property type="entry name" value="MUTT_NUDIX FAMILY PROTEIN"/>
    <property type="match status" value="1"/>
</dbReference>
<dbReference type="Proteomes" id="UP000182347">
    <property type="component" value="Unassembled WGS sequence"/>
</dbReference>
<comment type="similarity">
    <text evidence="3">Belongs to the Nudix hydrolase family.</text>
</comment>
<feature type="domain" description="Nudix hydrolase" evidence="4">
    <location>
        <begin position="14"/>
        <end position="142"/>
    </location>
</feature>
<dbReference type="InterPro" id="IPR020084">
    <property type="entry name" value="NUDIX_hydrolase_CS"/>
</dbReference>
<comment type="cofactor">
    <cofactor evidence="1">
        <name>Mg(2+)</name>
        <dbReference type="ChEBI" id="CHEBI:18420"/>
    </cofactor>
</comment>
<keyword evidence="6" id="KW-1185">Reference proteome</keyword>
<evidence type="ECO:0000313" key="6">
    <source>
        <dbReference type="Proteomes" id="UP000182347"/>
    </source>
</evidence>
<dbReference type="SUPFAM" id="SSF55811">
    <property type="entry name" value="Nudix"/>
    <property type="match status" value="1"/>
</dbReference>
<dbReference type="PROSITE" id="PS51462">
    <property type="entry name" value="NUDIX"/>
    <property type="match status" value="1"/>
</dbReference>
<name>A0A1G9NR78_9BACI</name>
<gene>
    <name evidence="5" type="ORF">SAMN05216244_1116</name>
</gene>
<dbReference type="CDD" id="cd04684">
    <property type="entry name" value="NUDIX_Hydrolase"/>
    <property type="match status" value="1"/>
</dbReference>
<evidence type="ECO:0000256" key="1">
    <source>
        <dbReference type="ARBA" id="ARBA00001946"/>
    </source>
</evidence>
<evidence type="ECO:0000256" key="2">
    <source>
        <dbReference type="ARBA" id="ARBA00022801"/>
    </source>
</evidence>
<keyword evidence="2 3" id="KW-0378">Hydrolase</keyword>
<evidence type="ECO:0000313" key="5">
    <source>
        <dbReference type="EMBL" id="SDL88851.1"/>
    </source>
</evidence>
<proteinExistence type="inferred from homology"/>
<dbReference type="GO" id="GO:0016787">
    <property type="term" value="F:hydrolase activity"/>
    <property type="evidence" value="ECO:0007669"/>
    <property type="project" value="UniProtKB-KW"/>
</dbReference>
<dbReference type="RefSeq" id="WP_074597820.1">
    <property type="nucleotide sequence ID" value="NZ_FNHF01000001.1"/>
</dbReference>
<dbReference type="PANTHER" id="PTHR43046">
    <property type="entry name" value="GDP-MANNOSE MANNOSYL HYDROLASE"/>
    <property type="match status" value="1"/>
</dbReference>
<dbReference type="PRINTS" id="PR00502">
    <property type="entry name" value="NUDIXFAMILY"/>
</dbReference>
<accession>A0A1G9NR78</accession>
<protein>
    <submittedName>
        <fullName evidence="5">8-oxo-dGTP diphosphatase</fullName>
    </submittedName>
</protein>
<dbReference type="Gene3D" id="3.90.79.10">
    <property type="entry name" value="Nucleoside Triphosphate Pyrophosphohydrolase"/>
    <property type="match status" value="1"/>
</dbReference>
<dbReference type="InterPro" id="IPR015797">
    <property type="entry name" value="NUDIX_hydrolase-like_dom_sf"/>
</dbReference>
<sequence>MKQFGRKEKDKQYNFRPGVYGLLINEENSLAVIETENGKFFLPGGGIEAGETHQECLKREAIEEMGMEIAVGSFIGCAQQYFYSTNQCKYMLSEGHFYSCYQTGLLGEPSEPGHYLRWFSLVEAMEYLFHEHQVWAVGEVKNRLTNVGDSYGKDD</sequence>
<dbReference type="PROSITE" id="PS00893">
    <property type="entry name" value="NUDIX_BOX"/>
    <property type="match status" value="1"/>
</dbReference>